<dbReference type="Gene3D" id="1.10.287.690">
    <property type="entry name" value="Helix hairpin bin"/>
    <property type="match status" value="1"/>
</dbReference>
<dbReference type="CDD" id="cd00081">
    <property type="entry name" value="Hint"/>
    <property type="match status" value="1"/>
</dbReference>
<dbReference type="GO" id="GO:0008296">
    <property type="term" value="F:3'-5'-DNA exonuclease activity"/>
    <property type="evidence" value="ECO:0007669"/>
    <property type="project" value="TreeGrafter"/>
</dbReference>
<dbReference type="SUPFAM" id="SSF51294">
    <property type="entry name" value="Hedgehog/intein (Hint) domain"/>
    <property type="match status" value="1"/>
</dbReference>
<dbReference type="GO" id="GO:0003887">
    <property type="term" value="F:DNA-directed DNA polymerase activity"/>
    <property type="evidence" value="ECO:0007669"/>
    <property type="project" value="UniProtKB-KW"/>
</dbReference>
<dbReference type="Gene3D" id="3.30.420.10">
    <property type="entry name" value="Ribonuclease H-like superfamily/Ribonuclease H"/>
    <property type="match status" value="1"/>
</dbReference>
<dbReference type="GO" id="GO:0045004">
    <property type="term" value="P:DNA replication proofreading"/>
    <property type="evidence" value="ECO:0007669"/>
    <property type="project" value="TreeGrafter"/>
</dbReference>
<dbReference type="InterPro" id="IPR050240">
    <property type="entry name" value="DNA_pol_type-B"/>
</dbReference>
<sequence>MCSYIKPDFEELTDTKKEISFQITDWFVPESDKIQIDYSEEQRKYTINIYGKDKDGISICTKVIGFMPFFYLKPPESWEEFDDKTFKSKVGQLKLKLMDESYETKFKTKKRIISKCYENHLKEVSYEYKKDFWGFTNNKDFRYIKITVKSLALFNNLKYYFQDNKEGFKLCESNIDPFLRFIHIQNIKPCGWVKLLNYSLEDTPETRCDYNITANWTDVVPVDNNSIAPLVIASFDIECSSSHGDFPVAIKTYKKLAQDLCMIAKANLDDKNLIDNIIAAYEKDVDINAFYKINQLYPKSKLTEKHKTALREREEDLRFVMNKIKTLAINEDDDDDEKEEDDDKPNTVSVKEANEIEECLNKKLSEILPELEGDKIIQIGTTIHIYGSDKIIHKNIVTLDTCDEIEDAKVISCKTEKELLLTWKKELINIDPDIIIGYNIWGFDIEYIWNRTKECGITTRFATGFGKTITREISLIDQKLSSSALGDNTLKLFDTDGIVTIDLFKVMQRDHKLDSYKLDNVASIFIGANKDDLKPNEIFNKFKGTSADRCVIAKYCIQDCILVNKLLHKLKIIENNSGMGNVCLVPLNFLFRRGQGIKIYSLIINECMKRGFIIPTKKYAIQDIDIDGYEGAIVLEPKEGIYLDEPIVVFDYGSLYPSSMISKNLSHDTYVLEDKYLEIDDPNVEFVKVSYDLYEGLGDKKHKVGVKECTFAKYKDGRKGIIPDILTVLLDERKNIKNKIEHMTVIRKDGCEITGMIAENNDTEVIIITPDKHKIKVPKPDVIEIKDTYNKFEKDIFDALQAAYKVTANSLYGQIGARTSPIYLKEIAACTTATGREMIMIAKDYVETNYKADVIYGDSVMPYTPITYKSDDKIYISTFENIEGQWKEYNKFKSNDINRTNKEQMNPDNMSVWTDKGWAKVRRVIRHKTIKKIYRITTSSGLVDVTEDHSLFNSNREIIKPCECKVGLDLLHSKPEIKEYDKEKIYNFIDNTLVESCCYEEQIVVANTQVEAQEYFLILELLNYNVSVEFMNDCYILSYVPITKKSNSNEIKKIDVLFDLYQGYVYDIETENGAFHGGIGHLILKNTDSIFCKFPLKDSKNELLFGKEALPEAIRTGKDVAKNIASIMPPPQKLNYEKCLYPFILFSKKRYVGNLYESDVNHFKQKSMGIVLKRRDNANIVKKIYGGIIDIILNQQDLEGSVRFLRKELNNLVNGKADIKDLILSKTLKSSYKDPTKIAHKVLADRIGIRDAGNKPACNDRIAYIYIKVPNAKLQGDKIETPEFIEENKLQPDYLHYITNQIMKPVLQLYALCLTDLSDYKESEEYWNEIDEELKKKPIYQDDMKRKRRLDNLKLMKVQEILFDEFIDRLKEPKEPRKTAASKKKVQSIEPEPMIKMITNATGDIKVINSKVKDGLTYSVKIIKDGKNLYSNENKEGIKDITKDKLLDDLLLETYKKFKDVEIKIEIKINYKDYVKKFNLLVSKYDEFKKRAAAFDSKNNDIGLIKLQKELQNNLYILEISDKITLIA</sequence>
<dbReference type="Pfam" id="PF03104">
    <property type="entry name" value="DNA_pol_B_exo1"/>
    <property type="match status" value="2"/>
</dbReference>
<keyword evidence="6" id="KW-0238">DNA-binding</keyword>
<feature type="domain" description="DNA-directed DNA polymerase family B multifunctional" evidence="8">
    <location>
        <begin position="785"/>
        <end position="864"/>
    </location>
</feature>
<evidence type="ECO:0000256" key="7">
    <source>
        <dbReference type="ARBA" id="ARBA00049244"/>
    </source>
</evidence>
<reference evidence="10" key="1">
    <citation type="journal article" date="2020" name="Nature">
        <title>Giant virus diversity and host interactions through global metagenomics.</title>
        <authorList>
            <person name="Schulz F."/>
            <person name="Roux S."/>
            <person name="Paez-Espino D."/>
            <person name="Jungbluth S."/>
            <person name="Walsh D.A."/>
            <person name="Denef V.J."/>
            <person name="McMahon K.D."/>
            <person name="Konstantinidis K.T."/>
            <person name="Eloe-Fadrosh E.A."/>
            <person name="Kyrpides N.C."/>
            <person name="Woyke T."/>
        </authorList>
    </citation>
    <scope>NUCLEOTIDE SEQUENCE</scope>
    <source>
        <strain evidence="10">GVMAG-M-3300020727-4</strain>
    </source>
</reference>
<dbReference type="Gene3D" id="3.30.342.10">
    <property type="entry name" value="DNA Polymerase, chain B, domain 1"/>
    <property type="match status" value="1"/>
</dbReference>
<evidence type="ECO:0000256" key="2">
    <source>
        <dbReference type="ARBA" id="ARBA00012417"/>
    </source>
</evidence>
<dbReference type="PRINTS" id="PR00106">
    <property type="entry name" value="DNAPOLB"/>
</dbReference>
<dbReference type="Gene3D" id="3.90.1600.10">
    <property type="entry name" value="Palm domain of DNA polymerase"/>
    <property type="match status" value="3"/>
</dbReference>
<dbReference type="InterPro" id="IPR006172">
    <property type="entry name" value="DNA-dir_DNA_pol_B"/>
</dbReference>
<organism evidence="10">
    <name type="scientific">viral metagenome</name>
    <dbReference type="NCBI Taxonomy" id="1070528"/>
    <lineage>
        <taxon>unclassified sequences</taxon>
        <taxon>metagenomes</taxon>
        <taxon>organismal metagenomes</taxon>
    </lineage>
</organism>
<name>A0A6C0CF47_9ZZZZ</name>
<dbReference type="InterPro" id="IPR006134">
    <property type="entry name" value="DNA-dir_DNA_pol_B_multi_dom"/>
</dbReference>
<dbReference type="GO" id="GO:0043625">
    <property type="term" value="C:delta DNA polymerase complex"/>
    <property type="evidence" value="ECO:0007669"/>
    <property type="project" value="TreeGrafter"/>
</dbReference>
<dbReference type="InterPro" id="IPR043502">
    <property type="entry name" value="DNA/RNA_pol_sf"/>
</dbReference>
<dbReference type="GO" id="GO:0000166">
    <property type="term" value="F:nucleotide binding"/>
    <property type="evidence" value="ECO:0007669"/>
    <property type="project" value="InterPro"/>
</dbReference>
<dbReference type="PANTHER" id="PTHR10322:SF23">
    <property type="entry name" value="DNA POLYMERASE DELTA CATALYTIC SUBUNIT"/>
    <property type="match status" value="1"/>
</dbReference>
<evidence type="ECO:0000256" key="4">
    <source>
        <dbReference type="ARBA" id="ARBA00022695"/>
    </source>
</evidence>
<comment type="similarity">
    <text evidence="1">Belongs to the DNA polymerase type-B family.</text>
</comment>
<dbReference type="InterPro" id="IPR042087">
    <property type="entry name" value="DNA_pol_B_thumb"/>
</dbReference>
<dbReference type="InterPro" id="IPR036397">
    <property type="entry name" value="RNaseH_sf"/>
</dbReference>
<evidence type="ECO:0000256" key="6">
    <source>
        <dbReference type="ARBA" id="ARBA00023125"/>
    </source>
</evidence>
<evidence type="ECO:0000313" key="10">
    <source>
        <dbReference type="EMBL" id="QHT03061.1"/>
    </source>
</evidence>
<dbReference type="InterPro" id="IPR023211">
    <property type="entry name" value="DNA_pol_palm_dom_sf"/>
</dbReference>
<dbReference type="EC" id="2.7.7.7" evidence="2"/>
<dbReference type="GO" id="GO:0006297">
    <property type="term" value="P:nucleotide-excision repair, DNA gap filling"/>
    <property type="evidence" value="ECO:0007669"/>
    <property type="project" value="TreeGrafter"/>
</dbReference>
<feature type="domain" description="DNA-directed DNA polymerase family B multifunctional" evidence="8">
    <location>
        <begin position="585"/>
        <end position="743"/>
    </location>
</feature>
<feature type="domain" description="DNA-directed DNA polymerase family B multifunctional" evidence="8">
    <location>
        <begin position="1087"/>
        <end position="1310"/>
    </location>
</feature>
<protein>
    <recommendedName>
        <fullName evidence="2">DNA-directed DNA polymerase</fullName>
        <ecNumber evidence="2">2.7.7.7</ecNumber>
    </recommendedName>
</protein>
<dbReference type="InterPro" id="IPR012337">
    <property type="entry name" value="RNaseH-like_sf"/>
</dbReference>
<dbReference type="EMBL" id="MN739405">
    <property type="protein sequence ID" value="QHT03061.1"/>
    <property type="molecule type" value="Genomic_DNA"/>
</dbReference>
<dbReference type="GO" id="GO:0003677">
    <property type="term" value="F:DNA binding"/>
    <property type="evidence" value="ECO:0007669"/>
    <property type="project" value="UniProtKB-KW"/>
</dbReference>
<evidence type="ECO:0000256" key="3">
    <source>
        <dbReference type="ARBA" id="ARBA00022679"/>
    </source>
</evidence>
<proteinExistence type="inferred from homology"/>
<dbReference type="Gene3D" id="2.170.16.10">
    <property type="entry name" value="Hedgehog/Intein (Hint) domain"/>
    <property type="match status" value="1"/>
</dbReference>
<dbReference type="Pfam" id="PF00136">
    <property type="entry name" value="DNA_pol_B"/>
    <property type="match status" value="3"/>
</dbReference>
<evidence type="ECO:0000256" key="5">
    <source>
        <dbReference type="ARBA" id="ARBA00022932"/>
    </source>
</evidence>
<dbReference type="GO" id="GO:0006287">
    <property type="term" value="P:base-excision repair, gap-filling"/>
    <property type="evidence" value="ECO:0007669"/>
    <property type="project" value="TreeGrafter"/>
</dbReference>
<dbReference type="SUPFAM" id="SSF56672">
    <property type="entry name" value="DNA/RNA polymerases"/>
    <property type="match status" value="1"/>
</dbReference>
<dbReference type="SMART" id="SM00486">
    <property type="entry name" value="POLBc"/>
    <property type="match status" value="1"/>
</dbReference>
<keyword evidence="5" id="KW-0239">DNA-directed DNA polymerase</keyword>
<feature type="domain" description="DNA-directed DNA polymerase family B exonuclease" evidence="9">
    <location>
        <begin position="358"/>
        <end position="521"/>
    </location>
</feature>
<comment type="catalytic activity">
    <reaction evidence="7">
        <text>DNA(n) + a 2'-deoxyribonucleoside 5'-triphosphate = DNA(n+1) + diphosphate</text>
        <dbReference type="Rhea" id="RHEA:22508"/>
        <dbReference type="Rhea" id="RHEA-COMP:17339"/>
        <dbReference type="Rhea" id="RHEA-COMP:17340"/>
        <dbReference type="ChEBI" id="CHEBI:33019"/>
        <dbReference type="ChEBI" id="CHEBI:61560"/>
        <dbReference type="ChEBI" id="CHEBI:173112"/>
        <dbReference type="EC" id="2.7.7.7"/>
    </reaction>
</comment>
<accession>A0A6C0CF47</accession>
<dbReference type="PANTHER" id="PTHR10322">
    <property type="entry name" value="DNA POLYMERASE CATALYTIC SUBUNIT"/>
    <property type="match status" value="1"/>
</dbReference>
<evidence type="ECO:0000256" key="1">
    <source>
        <dbReference type="ARBA" id="ARBA00005755"/>
    </source>
</evidence>
<dbReference type="InterPro" id="IPR036844">
    <property type="entry name" value="Hint_dom_sf"/>
</dbReference>
<dbReference type="InterPro" id="IPR006133">
    <property type="entry name" value="DNA-dir_DNA_pol_B_exonuc"/>
</dbReference>
<evidence type="ECO:0000259" key="8">
    <source>
        <dbReference type="Pfam" id="PF00136"/>
    </source>
</evidence>
<dbReference type="Gene3D" id="1.10.132.60">
    <property type="entry name" value="DNA polymerase family B, C-terminal domain"/>
    <property type="match status" value="1"/>
</dbReference>
<keyword evidence="3" id="KW-0808">Transferase</keyword>
<evidence type="ECO:0000259" key="9">
    <source>
        <dbReference type="Pfam" id="PF03104"/>
    </source>
</evidence>
<dbReference type="SUPFAM" id="SSF53098">
    <property type="entry name" value="Ribonuclease H-like"/>
    <property type="match status" value="1"/>
</dbReference>
<feature type="domain" description="DNA-directed DNA polymerase family B exonuclease" evidence="9">
    <location>
        <begin position="172"/>
        <end position="251"/>
    </location>
</feature>
<keyword evidence="4" id="KW-0548">Nucleotidyltransferase</keyword>